<proteinExistence type="inferred from homology"/>
<gene>
    <name evidence="7" type="primary">braC_1</name>
    <name evidence="7" type="ORF">DTO96_100019</name>
</gene>
<dbReference type="SUPFAM" id="SSF53822">
    <property type="entry name" value="Periplasmic binding protein-like I"/>
    <property type="match status" value="1"/>
</dbReference>
<keyword evidence="8" id="KW-1185">Reference proteome</keyword>
<dbReference type="Gene3D" id="3.40.50.2300">
    <property type="match status" value="2"/>
</dbReference>
<name>A0A345D7I4_9BURK</name>
<keyword evidence="3 5" id="KW-0732">Signal</keyword>
<evidence type="ECO:0000256" key="5">
    <source>
        <dbReference type="SAM" id="SignalP"/>
    </source>
</evidence>
<accession>A0A345D7I4</accession>
<dbReference type="OrthoDB" id="9783240at2"/>
<evidence type="ECO:0000256" key="4">
    <source>
        <dbReference type="ARBA" id="ARBA00022970"/>
    </source>
</evidence>
<dbReference type="PRINTS" id="PR00337">
    <property type="entry name" value="LEUILEVALBP"/>
</dbReference>
<evidence type="ECO:0000256" key="1">
    <source>
        <dbReference type="ARBA" id="ARBA00010062"/>
    </source>
</evidence>
<evidence type="ECO:0000313" key="7">
    <source>
        <dbReference type="EMBL" id="AXF84322.1"/>
    </source>
</evidence>
<organism evidence="7 8">
    <name type="scientific">Ephemeroptericola cinctiostellae</name>
    <dbReference type="NCBI Taxonomy" id="2268024"/>
    <lineage>
        <taxon>Bacteria</taxon>
        <taxon>Pseudomonadati</taxon>
        <taxon>Pseudomonadota</taxon>
        <taxon>Betaproteobacteria</taxon>
        <taxon>Burkholderiales</taxon>
        <taxon>Burkholderiaceae</taxon>
        <taxon>Ephemeroptericola</taxon>
    </lineage>
</organism>
<keyword evidence="2" id="KW-0813">Transport</keyword>
<dbReference type="PROSITE" id="PS51257">
    <property type="entry name" value="PROKAR_LIPOPROTEIN"/>
    <property type="match status" value="1"/>
</dbReference>
<evidence type="ECO:0000313" key="8">
    <source>
        <dbReference type="Proteomes" id="UP000252182"/>
    </source>
</evidence>
<keyword evidence="4" id="KW-0029">Amino-acid transport</keyword>
<dbReference type="EMBL" id="CP031124">
    <property type="protein sequence ID" value="AXF84322.1"/>
    <property type="molecule type" value="Genomic_DNA"/>
</dbReference>
<feature type="chain" id="PRO_5016749141" evidence="5">
    <location>
        <begin position="19"/>
        <end position="404"/>
    </location>
</feature>
<dbReference type="AlphaFoldDB" id="A0A345D7I4"/>
<protein>
    <submittedName>
        <fullName evidence="7">Leucine-, isoleucine-, valine-, threonine-, and alanine-binding protein</fullName>
    </submittedName>
</protein>
<reference evidence="8" key="1">
    <citation type="submission" date="2018-07" db="EMBL/GenBank/DDBJ databases">
        <authorList>
            <person name="Kim H."/>
        </authorList>
    </citation>
    <scope>NUCLEOTIDE SEQUENCE [LARGE SCALE GENOMIC DNA]</scope>
    <source>
        <strain evidence="8">F02</strain>
    </source>
</reference>
<feature type="signal peptide" evidence="5">
    <location>
        <begin position="1"/>
        <end position="18"/>
    </location>
</feature>
<dbReference type="InterPro" id="IPR028081">
    <property type="entry name" value="Leu-bd"/>
</dbReference>
<dbReference type="InterPro" id="IPR000709">
    <property type="entry name" value="Leu_Ile_Val-bd"/>
</dbReference>
<dbReference type="RefSeq" id="WP_114561644.1">
    <property type="nucleotide sequence ID" value="NZ_CP031124.1"/>
</dbReference>
<dbReference type="InterPro" id="IPR028082">
    <property type="entry name" value="Peripla_BP_I"/>
</dbReference>
<dbReference type="KEGG" id="hyf:DTO96_100019"/>
<dbReference type="CDD" id="cd06342">
    <property type="entry name" value="PBP1_ABC_LIVBP-like"/>
    <property type="match status" value="1"/>
</dbReference>
<dbReference type="Proteomes" id="UP000252182">
    <property type="component" value="Chromosome"/>
</dbReference>
<dbReference type="Pfam" id="PF13458">
    <property type="entry name" value="Peripla_BP_6"/>
    <property type="match status" value="1"/>
</dbReference>
<evidence type="ECO:0000256" key="3">
    <source>
        <dbReference type="ARBA" id="ARBA00022729"/>
    </source>
</evidence>
<feature type="domain" description="Leucine-binding protein" evidence="6">
    <location>
        <begin position="48"/>
        <end position="379"/>
    </location>
</feature>
<dbReference type="PANTHER" id="PTHR47151:SF2">
    <property type="entry name" value="AMINO ACID BINDING PROTEIN"/>
    <property type="match status" value="1"/>
</dbReference>
<evidence type="ECO:0000259" key="6">
    <source>
        <dbReference type="Pfam" id="PF13458"/>
    </source>
</evidence>
<dbReference type="GO" id="GO:0006865">
    <property type="term" value="P:amino acid transport"/>
    <property type="evidence" value="ECO:0007669"/>
    <property type="project" value="UniProtKB-KW"/>
</dbReference>
<dbReference type="PANTHER" id="PTHR47151">
    <property type="entry name" value="LEU/ILE/VAL-BINDING ABC TRANSPORTER SUBUNIT"/>
    <property type="match status" value="1"/>
</dbReference>
<sequence>MQTKLFKLLPLMAAVTLAACSKPEEKKAAPAADAAKPAAAAAGDSIVVKIGSGAPKSGEIAHLGKDNENGAQLAVNEINAKGDLKIGGKKVTLELVGEDDAGDPKQGPVVAQKLVDAGAVAVVGHLNSGVSIPANKVYADAGMVQVSPSSTNPDYTLKGNKTPKGSVSSYRVVATDAKQGPSVAKFIMEKGAKNVVVLDDATQYGKGLADQVEKTLKDGKVNVVAREAATDKTTDFKAILTKVKAMNPDYIFWGGMDATAAPLVKQMKELGLKATLASADGACTEKLIELAGDAAEGVICSVAGFPLEKMAKGKEFVANYEKAFSGQKVQIYSPFAYDAVYAIVDAMKKADSADREAIAAAMPKVSIDGLIGKIEFEPTGDIKGGAITIYNIGAKKLNVATIIQ</sequence>
<comment type="similarity">
    <text evidence="1">Belongs to the leucine-binding protein family.</text>
</comment>
<evidence type="ECO:0000256" key="2">
    <source>
        <dbReference type="ARBA" id="ARBA00022448"/>
    </source>
</evidence>